<dbReference type="InterPro" id="IPR015956">
    <property type="entry name" value="Peniciliin-bd_prot_C_sf"/>
</dbReference>
<evidence type="ECO:0000256" key="8">
    <source>
        <dbReference type="ARBA" id="ARBA00022801"/>
    </source>
</evidence>
<dbReference type="InterPro" id="IPR018044">
    <property type="entry name" value="Peptidase_S11"/>
</dbReference>
<keyword evidence="6" id="KW-0645">Protease</keyword>
<accession>A0A402D3C1</accession>
<evidence type="ECO:0000256" key="5">
    <source>
        <dbReference type="ARBA" id="ARBA00022645"/>
    </source>
</evidence>
<dbReference type="PRINTS" id="PR00725">
    <property type="entry name" value="DADACBPTASE1"/>
</dbReference>
<dbReference type="SMART" id="SM00936">
    <property type="entry name" value="PBP5_C"/>
    <property type="match status" value="1"/>
</dbReference>
<evidence type="ECO:0000256" key="9">
    <source>
        <dbReference type="ARBA" id="ARBA00022960"/>
    </source>
</evidence>
<comment type="function">
    <text evidence="1">Removes C-terminal D-alanyl residues from sugar-peptide cell wall precursors.</text>
</comment>
<keyword evidence="5" id="KW-0121">Carboxypeptidase</keyword>
<dbReference type="Gene3D" id="3.40.710.10">
    <property type="entry name" value="DD-peptidase/beta-lactamase superfamily"/>
    <property type="match status" value="1"/>
</dbReference>
<dbReference type="GO" id="GO:0008360">
    <property type="term" value="P:regulation of cell shape"/>
    <property type="evidence" value="ECO:0007669"/>
    <property type="project" value="UniProtKB-KW"/>
</dbReference>
<evidence type="ECO:0000256" key="4">
    <source>
        <dbReference type="ARBA" id="ARBA00012448"/>
    </source>
</evidence>
<keyword evidence="10" id="KW-0573">Peptidoglycan synthesis</keyword>
<proteinExistence type="inferred from homology"/>
<evidence type="ECO:0000313" key="15">
    <source>
        <dbReference type="Proteomes" id="UP000287394"/>
    </source>
</evidence>
<evidence type="ECO:0000256" key="2">
    <source>
        <dbReference type="ARBA" id="ARBA00004752"/>
    </source>
</evidence>
<evidence type="ECO:0000256" key="3">
    <source>
        <dbReference type="ARBA" id="ARBA00007164"/>
    </source>
</evidence>
<keyword evidence="15" id="KW-1185">Reference proteome</keyword>
<reference evidence="14 15" key="1">
    <citation type="journal article" date="2019" name="Int. J. Syst. Evol. Microbiol.">
        <title>Capsulimonas corticalis gen. nov., sp. nov., an aerobic capsulated bacterium, of a novel bacterial order, Capsulimonadales ord. nov., of the class Armatimonadia of the phylum Armatimonadetes.</title>
        <authorList>
            <person name="Li J."/>
            <person name="Kudo C."/>
            <person name="Tonouchi A."/>
        </authorList>
    </citation>
    <scope>NUCLEOTIDE SEQUENCE [LARGE SCALE GENOMIC DNA]</scope>
    <source>
        <strain evidence="14 15">AX-7</strain>
    </source>
</reference>
<dbReference type="EC" id="3.4.16.4" evidence="4"/>
<evidence type="ECO:0000256" key="7">
    <source>
        <dbReference type="ARBA" id="ARBA00022729"/>
    </source>
</evidence>
<evidence type="ECO:0000256" key="13">
    <source>
        <dbReference type="RuleBase" id="RU004016"/>
    </source>
</evidence>
<dbReference type="GO" id="GO:0009252">
    <property type="term" value="P:peptidoglycan biosynthetic process"/>
    <property type="evidence" value="ECO:0007669"/>
    <property type="project" value="UniProtKB-UniPathway"/>
</dbReference>
<dbReference type="AlphaFoldDB" id="A0A402D3C1"/>
<dbReference type="KEGG" id="ccot:CCAX7_39680"/>
<sequence>MIFSQFARRAAVALALTPILCGHAVAAPPALDGPTTPKSNSKFCVLEDAVTGKVMWGKNENVHRPMASTTKMMTAILLLERGHPNDIVTAPPGIDQLPDSSLHLTPGETIPLHDLMYAMLLRSANDSAVAGATYLNGTVPAFVEQMNLKAKDIGALNTHFVTPNGLYAPDHYSTAADLATIARYAVNNLTEFNKIVRTPKYKVQRSIHKGDSWVVNTSKTFLRDFPGADGIKTGYVREAGHCFVGSATRNGWRLIAVALKSNSCREDVESLLNYGFANYKRVPFIQQGQSVGQIAVRNATQPVPVVAARDLQVVVSRWKSVPEFSVTVTPLPVLPPAPIDAGTKLGVYSVIANGKVQATGDAVAAQAVPMAAGAAVMHATHNLGTRIARGLGVGLGTVMLLCMGVMVYARTSPKGIGRSGDRIETSVRGVD</sequence>
<evidence type="ECO:0000256" key="11">
    <source>
        <dbReference type="ARBA" id="ARBA00023316"/>
    </source>
</evidence>
<dbReference type="Proteomes" id="UP000287394">
    <property type="component" value="Chromosome"/>
</dbReference>
<keyword evidence="9" id="KW-0133">Cell shape</keyword>
<dbReference type="PANTHER" id="PTHR21581">
    <property type="entry name" value="D-ALANYL-D-ALANINE CARBOXYPEPTIDASE"/>
    <property type="match status" value="1"/>
</dbReference>
<dbReference type="SUPFAM" id="SSF69189">
    <property type="entry name" value="Penicillin-binding protein associated domain"/>
    <property type="match status" value="1"/>
</dbReference>
<dbReference type="Pfam" id="PF07943">
    <property type="entry name" value="PBP5_C"/>
    <property type="match status" value="1"/>
</dbReference>
<keyword evidence="8" id="KW-0378">Hydrolase</keyword>
<dbReference type="GO" id="GO:0006508">
    <property type="term" value="P:proteolysis"/>
    <property type="evidence" value="ECO:0007669"/>
    <property type="project" value="UniProtKB-KW"/>
</dbReference>
<comment type="similarity">
    <text evidence="3 13">Belongs to the peptidase S11 family.</text>
</comment>
<dbReference type="Gene3D" id="2.60.410.10">
    <property type="entry name" value="D-Ala-D-Ala carboxypeptidase, C-terminal domain"/>
    <property type="match status" value="1"/>
</dbReference>
<dbReference type="FunCoup" id="A0A402D3C1">
    <property type="interactions" value="239"/>
</dbReference>
<dbReference type="OrthoDB" id="9791132at2"/>
<comment type="pathway">
    <text evidence="2">Cell wall biogenesis; peptidoglycan biosynthesis.</text>
</comment>
<evidence type="ECO:0000256" key="10">
    <source>
        <dbReference type="ARBA" id="ARBA00022984"/>
    </source>
</evidence>
<dbReference type="InterPro" id="IPR001967">
    <property type="entry name" value="Peptidase_S11_N"/>
</dbReference>
<evidence type="ECO:0000256" key="1">
    <source>
        <dbReference type="ARBA" id="ARBA00003217"/>
    </source>
</evidence>
<dbReference type="RefSeq" id="WP_119324056.1">
    <property type="nucleotide sequence ID" value="NZ_AP025739.1"/>
</dbReference>
<evidence type="ECO:0000256" key="12">
    <source>
        <dbReference type="ARBA" id="ARBA00034000"/>
    </source>
</evidence>
<organism evidence="14 15">
    <name type="scientific">Capsulimonas corticalis</name>
    <dbReference type="NCBI Taxonomy" id="2219043"/>
    <lineage>
        <taxon>Bacteria</taxon>
        <taxon>Bacillati</taxon>
        <taxon>Armatimonadota</taxon>
        <taxon>Armatimonadia</taxon>
        <taxon>Capsulimonadales</taxon>
        <taxon>Capsulimonadaceae</taxon>
        <taxon>Capsulimonas</taxon>
    </lineage>
</organism>
<dbReference type="SUPFAM" id="SSF56601">
    <property type="entry name" value="beta-lactamase/transpeptidase-like"/>
    <property type="match status" value="1"/>
</dbReference>
<dbReference type="EMBL" id="AP025739">
    <property type="protein sequence ID" value="BDI31917.1"/>
    <property type="molecule type" value="Genomic_DNA"/>
</dbReference>
<protein>
    <recommendedName>
        <fullName evidence="4">serine-type D-Ala-D-Ala carboxypeptidase</fullName>
        <ecNumber evidence="4">3.4.16.4</ecNumber>
    </recommendedName>
</protein>
<evidence type="ECO:0000313" key="14">
    <source>
        <dbReference type="EMBL" id="BDI31917.1"/>
    </source>
</evidence>
<dbReference type="PANTHER" id="PTHR21581:SF33">
    <property type="entry name" value="D-ALANYL-D-ALANINE CARBOXYPEPTIDASE DACB"/>
    <property type="match status" value="1"/>
</dbReference>
<keyword evidence="7" id="KW-0732">Signal</keyword>
<comment type="catalytic activity">
    <reaction evidence="12">
        <text>Preferential cleavage: (Ac)2-L-Lys-D-Ala-|-D-Ala. Also transpeptidation of peptidyl-alanyl moieties that are N-acyl substituents of D-alanine.</text>
        <dbReference type="EC" id="3.4.16.4"/>
    </reaction>
</comment>
<dbReference type="InterPro" id="IPR012338">
    <property type="entry name" value="Beta-lactam/transpept-like"/>
</dbReference>
<dbReference type="InterPro" id="IPR037167">
    <property type="entry name" value="Peptidase_S11_C_sf"/>
</dbReference>
<name>A0A402D3C1_9BACT</name>
<dbReference type="GO" id="GO:0071555">
    <property type="term" value="P:cell wall organization"/>
    <property type="evidence" value="ECO:0007669"/>
    <property type="project" value="UniProtKB-KW"/>
</dbReference>
<gene>
    <name evidence="14" type="ORF">CCAX7_39680</name>
</gene>
<evidence type="ECO:0000256" key="6">
    <source>
        <dbReference type="ARBA" id="ARBA00022670"/>
    </source>
</evidence>
<keyword evidence="11" id="KW-0961">Cell wall biogenesis/degradation</keyword>
<dbReference type="GO" id="GO:0009002">
    <property type="term" value="F:serine-type D-Ala-D-Ala carboxypeptidase activity"/>
    <property type="evidence" value="ECO:0007669"/>
    <property type="project" value="UniProtKB-EC"/>
</dbReference>
<dbReference type="InterPro" id="IPR012907">
    <property type="entry name" value="Peptidase_S11_C"/>
</dbReference>
<dbReference type="Pfam" id="PF00768">
    <property type="entry name" value="Peptidase_S11"/>
    <property type="match status" value="1"/>
</dbReference>